<accession>A0ABY6G9S9</accession>
<proteinExistence type="predicted"/>
<protein>
    <submittedName>
        <fullName evidence="1">Uncharacterized protein</fullName>
    </submittedName>
</protein>
<dbReference type="Gene3D" id="3.40.1170.60">
    <property type="match status" value="1"/>
</dbReference>
<evidence type="ECO:0000313" key="1">
    <source>
        <dbReference type="EMBL" id="UYG51332.1"/>
    </source>
</evidence>
<dbReference type="EMBL" id="CP106881">
    <property type="protein sequence ID" value="UYG51332.1"/>
    <property type="molecule type" value="Genomic_DNA"/>
</dbReference>
<organism evidence="1 2">
    <name type="scientific">Comamonas endophytica</name>
    <dbReference type="NCBI Taxonomy" id="2949090"/>
    <lineage>
        <taxon>Bacteria</taxon>
        <taxon>Pseudomonadati</taxon>
        <taxon>Pseudomonadota</taxon>
        <taxon>Betaproteobacteria</taxon>
        <taxon>Burkholderiales</taxon>
        <taxon>Comamonadaceae</taxon>
        <taxon>Comamonas</taxon>
    </lineage>
</organism>
<dbReference type="RefSeq" id="WP_231044660.1">
    <property type="nucleotide sequence ID" value="NZ_CP106881.1"/>
</dbReference>
<evidence type="ECO:0000313" key="2">
    <source>
        <dbReference type="Proteomes" id="UP001162800"/>
    </source>
</evidence>
<gene>
    <name evidence="1" type="ORF">M9799_14910</name>
</gene>
<sequence length="270" mass="27176">MAAPLKILVCDSVTQMGPQARGSVVIAASHGGLYAVHLALGEGVCGLVVCDAGVGLDQAGISGLAYAQQFDVPCCAIASASARIGDGANCAQSGVVSHANAPARQLGITAGMPAMQAAHLMAAATLAPVAVGRPPEESRMEIASTGRRIVLVDSASLVMPQDVGAIVITASHGGLLGGRRETAIKQAAFAALYNDAGLGRDNAGISRLPVLDARGIAGATVAAHSARIGQARSAWERGVLSHVNQRAAALGARAGQSVQEWARLMARAKP</sequence>
<keyword evidence="2" id="KW-1185">Reference proteome</keyword>
<name>A0ABY6G9S9_9BURK</name>
<reference evidence="1" key="1">
    <citation type="submission" date="2022-09" db="EMBL/GenBank/DDBJ databases">
        <title>The complete genome of Acidovorax sp. 5MLIR.</title>
        <authorList>
            <person name="Liu L."/>
            <person name="Yue J."/>
            <person name="Yang F."/>
            <person name="Yuan J."/>
            <person name="Li L."/>
        </authorList>
    </citation>
    <scope>NUCLEOTIDE SEQUENCE</scope>
    <source>
        <strain evidence="1">5MLIR</strain>
    </source>
</reference>
<dbReference type="Proteomes" id="UP001162800">
    <property type="component" value="Chromosome"/>
</dbReference>